<comment type="caution">
    <text evidence="1">The sequence shown here is derived from an EMBL/GenBank/DDBJ whole genome shotgun (WGS) entry which is preliminary data.</text>
</comment>
<organism evidence="1">
    <name type="scientific">bioreactor metagenome</name>
    <dbReference type="NCBI Taxonomy" id="1076179"/>
    <lineage>
        <taxon>unclassified sequences</taxon>
        <taxon>metagenomes</taxon>
        <taxon>ecological metagenomes</taxon>
    </lineage>
</organism>
<gene>
    <name evidence="1" type="ORF">SDC9_183987</name>
</gene>
<dbReference type="AlphaFoldDB" id="A0A645HBS0"/>
<protein>
    <submittedName>
        <fullName evidence="1">Uncharacterized protein</fullName>
    </submittedName>
</protein>
<proteinExistence type="predicted"/>
<sequence length="176" mass="19137">MSGNHRQTKRFEFRRIHLAVAIHGAGAVDGMIAAPFITRNNTAAFALIGLVIEQYDPAVGTAGNDFDFRIKLFLFPARGGQLPEHGVVNPVAAGLVRRSRQRAERIAGAVEIPFDHRPGPVGGGVVDDHDAIDEFGHGLDDHADLSFLVVGRNHHADTFAVKHNRITPILMPGCRR</sequence>
<reference evidence="1" key="1">
    <citation type="submission" date="2019-08" db="EMBL/GenBank/DDBJ databases">
        <authorList>
            <person name="Kucharzyk K."/>
            <person name="Murdoch R.W."/>
            <person name="Higgins S."/>
            <person name="Loffler F."/>
        </authorList>
    </citation>
    <scope>NUCLEOTIDE SEQUENCE</scope>
</reference>
<evidence type="ECO:0000313" key="1">
    <source>
        <dbReference type="EMBL" id="MPN36478.1"/>
    </source>
</evidence>
<name>A0A645HBS0_9ZZZZ</name>
<dbReference type="EMBL" id="VSSQ01090628">
    <property type="protein sequence ID" value="MPN36478.1"/>
    <property type="molecule type" value="Genomic_DNA"/>
</dbReference>
<accession>A0A645HBS0</accession>